<dbReference type="PROSITE" id="PS50086">
    <property type="entry name" value="TBC_RABGAP"/>
    <property type="match status" value="1"/>
</dbReference>
<comment type="caution">
    <text evidence="2">The sequence shown here is derived from an EMBL/GenBank/DDBJ whole genome shotgun (WGS) entry which is preliminary data.</text>
</comment>
<dbReference type="InterPro" id="IPR035969">
    <property type="entry name" value="Rab-GAP_TBC_sf"/>
</dbReference>
<accession>A0ABN9QUK9</accession>
<keyword evidence="3" id="KW-1185">Reference proteome</keyword>
<dbReference type="SUPFAM" id="SSF47923">
    <property type="entry name" value="Ypt/Rab-GAP domain of gyp1p"/>
    <property type="match status" value="1"/>
</dbReference>
<name>A0ABN9QUK9_9DINO</name>
<dbReference type="Proteomes" id="UP001189429">
    <property type="component" value="Unassembled WGS sequence"/>
</dbReference>
<dbReference type="Pfam" id="PF00566">
    <property type="entry name" value="RabGAP-TBC"/>
    <property type="match status" value="1"/>
</dbReference>
<protein>
    <recommendedName>
        <fullName evidence="1">Rab-GAP TBC domain-containing protein</fullName>
    </recommendedName>
</protein>
<organism evidence="2 3">
    <name type="scientific">Prorocentrum cordatum</name>
    <dbReference type="NCBI Taxonomy" id="2364126"/>
    <lineage>
        <taxon>Eukaryota</taxon>
        <taxon>Sar</taxon>
        <taxon>Alveolata</taxon>
        <taxon>Dinophyceae</taxon>
        <taxon>Prorocentrales</taxon>
        <taxon>Prorocentraceae</taxon>
        <taxon>Prorocentrum</taxon>
    </lineage>
</organism>
<dbReference type="Gene3D" id="1.10.8.270">
    <property type="entry name" value="putative rabgap domain of human tbc1 domain family member 14 like domains"/>
    <property type="match status" value="1"/>
</dbReference>
<reference evidence="2" key="1">
    <citation type="submission" date="2023-10" db="EMBL/GenBank/DDBJ databases">
        <authorList>
            <person name="Chen Y."/>
            <person name="Shah S."/>
            <person name="Dougan E. K."/>
            <person name="Thang M."/>
            <person name="Chan C."/>
        </authorList>
    </citation>
    <scope>NUCLEOTIDE SEQUENCE [LARGE SCALE GENOMIC DNA]</scope>
</reference>
<sequence length="309" mass="33292">GFGGLLWAGLASGAAQCRPAALRAPARAAMAALVERCCAALSRWRAQAARSNSSDLIELASAREPRLVGGCRASLVGAAPPLPQPLREPTEAQLRDGAWRRSRAARWMEVCGAAVLKRSSRASFRDYAALEPGGRELYKEAIETIERDVPRTLPGSFRFRLWRDLLGELRTSGGYEEALRDILVALVRRLQTGMRGGQRGYTQGMSNIAAALLVFAGDAEDAFWLLVALVERVAPPDFYAEPPGALNGALVEAGVVSFLLEHTGAGRFSADERASVSQILTVKMGVPFLVDCVPPALTIAIWDHIQGWT</sequence>
<dbReference type="EMBL" id="CAUYUJ010004542">
    <property type="protein sequence ID" value="CAK0809970.1"/>
    <property type="molecule type" value="Genomic_DNA"/>
</dbReference>
<evidence type="ECO:0000259" key="1">
    <source>
        <dbReference type="PROSITE" id="PS50086"/>
    </source>
</evidence>
<feature type="domain" description="Rab-GAP TBC" evidence="1">
    <location>
        <begin position="97"/>
        <end position="309"/>
    </location>
</feature>
<feature type="non-terminal residue" evidence="2">
    <location>
        <position position="1"/>
    </location>
</feature>
<proteinExistence type="predicted"/>
<dbReference type="PANTHER" id="PTHR22957">
    <property type="entry name" value="TBC1 DOMAIN FAMILY MEMBER GTPASE-ACTIVATING PROTEIN"/>
    <property type="match status" value="1"/>
</dbReference>
<gene>
    <name evidence="2" type="ORF">PCOR1329_LOCUS15079</name>
</gene>
<evidence type="ECO:0000313" key="3">
    <source>
        <dbReference type="Proteomes" id="UP001189429"/>
    </source>
</evidence>
<evidence type="ECO:0000313" key="2">
    <source>
        <dbReference type="EMBL" id="CAK0809970.1"/>
    </source>
</evidence>
<dbReference type="InterPro" id="IPR000195">
    <property type="entry name" value="Rab-GAP-TBC_dom"/>
</dbReference>